<evidence type="ECO:0000313" key="3">
    <source>
        <dbReference type="Proteomes" id="UP000007730"/>
    </source>
</evidence>
<dbReference type="PATRIC" id="fig|504832.7.peg.1334"/>
<name>B6JHC1_AFIC5</name>
<protein>
    <recommendedName>
        <fullName evidence="1">Aminoglycoside phosphotransferase domain-containing protein</fullName>
    </recommendedName>
</protein>
<dbReference type="EMBL" id="CP002826">
    <property type="protein sequence ID" value="AEI05971.1"/>
    <property type="molecule type" value="Genomic_DNA"/>
</dbReference>
<accession>B6JHC1</accession>
<reference evidence="2 3" key="1">
    <citation type="journal article" date="2011" name="J. Bacteriol.">
        <title>Complete genome sequences of the chemolithoautotrophic Oligotropha carboxidovorans strains OM4 and OM5.</title>
        <authorList>
            <person name="Volland S."/>
            <person name="Rachinger M."/>
            <person name="Strittmatter A."/>
            <person name="Daniel R."/>
            <person name="Gottschalk G."/>
            <person name="Meyer O."/>
        </authorList>
    </citation>
    <scope>NUCLEOTIDE SEQUENCE [LARGE SCALE GENOMIC DNA]</scope>
    <source>
        <strain evidence="3">ATCC 49405 / DSM 1227 / KCTC 32145 / OM5</strain>
    </source>
</reference>
<dbReference type="PANTHER" id="PTHR43883">
    <property type="entry name" value="SLR0207 PROTEIN"/>
    <property type="match status" value="1"/>
</dbReference>
<dbReference type="SUPFAM" id="SSF56112">
    <property type="entry name" value="Protein kinase-like (PK-like)"/>
    <property type="match status" value="1"/>
</dbReference>
<keyword evidence="3" id="KW-1185">Reference proteome</keyword>
<dbReference type="KEGG" id="oca:OCAR_6820"/>
<dbReference type="Gene3D" id="3.40.50.300">
    <property type="entry name" value="P-loop containing nucleotide triphosphate hydrolases"/>
    <property type="match status" value="1"/>
</dbReference>
<dbReference type="OrthoDB" id="9810277at2"/>
<dbReference type="Pfam" id="PF01636">
    <property type="entry name" value="APH"/>
    <property type="match status" value="1"/>
</dbReference>
<dbReference type="KEGG" id="ocg:OCA5_c12550"/>
<dbReference type="InterPro" id="IPR011009">
    <property type="entry name" value="Kinase-like_dom_sf"/>
</dbReference>
<gene>
    <name evidence="2" type="ordered locus">OCA5_c12550</name>
</gene>
<feature type="domain" description="Aminoglycoside phosphotransferase" evidence="1">
    <location>
        <begin position="145"/>
        <end position="302"/>
    </location>
</feature>
<dbReference type="HOGENOM" id="CLU_026771_1_0_5"/>
<dbReference type="InterPro" id="IPR002575">
    <property type="entry name" value="Aminoglycoside_PTrfase"/>
</dbReference>
<dbReference type="Proteomes" id="UP000007730">
    <property type="component" value="Chromosome"/>
</dbReference>
<dbReference type="eggNOG" id="COG0645">
    <property type="taxonomic scope" value="Bacteria"/>
</dbReference>
<evidence type="ECO:0000259" key="1">
    <source>
        <dbReference type="Pfam" id="PF01636"/>
    </source>
</evidence>
<sequence length="529" mass="57317">MDTSDSFPDDDVGNAAVSGEPAQEAVFALLADPATHGGGPVLRCDTHASAVFLAPRRAYKVKRAVQFPFLDYSTLPKRKAACEAELVINRQFAPRLYRQVIAITRESNGQLAVGGKGKPVEWAVEMERFDESRTLDHIAARGAFDDTLPAKLAHMVTAMHQRAECTDPDPWLAALPRYIEQNTVALREASDIFPAEAVSELDRRSRDALARIRPLLVSRGQRGLTRRGHGDLHLGNIVLLDGEPVPFDAIEFDPVMASGDILYDLSFLLLDLIAHTLTPAANVVLNGYFAATHQIEDYDGLAALPLFMSIRAAVRAKVTAARLSQNTGDKRNEIIQAAQRYFELARILIAPPSPSIVCVGGLSGTGKSILARSLAPLIHPLPGAIVLRSDVERKTWFGVDETDRLPPEAYRPEISTTIYAMLCDKAARIARAGHSVIVDAVFAKASERAAIEAIAREANVTFHGLFLEADLATRIARISGRGPDASDANPSVARQQEDFEVDSLSWSVINAAGSPADTLARACDTLPEP</sequence>
<dbReference type="InterPro" id="IPR052732">
    <property type="entry name" value="Cell-binding_unc_protein"/>
</dbReference>
<dbReference type="AlphaFoldDB" id="B6JHC1"/>
<dbReference type="Pfam" id="PF13671">
    <property type="entry name" value="AAA_33"/>
    <property type="match status" value="1"/>
</dbReference>
<evidence type="ECO:0000313" key="2">
    <source>
        <dbReference type="EMBL" id="AEI05971.1"/>
    </source>
</evidence>
<dbReference type="PANTHER" id="PTHR43883:SF1">
    <property type="entry name" value="GLUCONOKINASE"/>
    <property type="match status" value="1"/>
</dbReference>
<organism evidence="2 3">
    <name type="scientific">Afipia carboxidovorans (strain ATCC 49405 / DSM 1227 / KCTC 32145 / OM5)</name>
    <name type="common">Oligotropha carboxidovorans</name>
    <dbReference type="NCBI Taxonomy" id="504832"/>
    <lineage>
        <taxon>Bacteria</taxon>
        <taxon>Pseudomonadati</taxon>
        <taxon>Pseudomonadota</taxon>
        <taxon>Alphaproteobacteria</taxon>
        <taxon>Hyphomicrobiales</taxon>
        <taxon>Nitrobacteraceae</taxon>
        <taxon>Afipia</taxon>
    </lineage>
</organism>
<dbReference type="eggNOG" id="COG2187">
    <property type="taxonomic scope" value="Bacteria"/>
</dbReference>
<dbReference type="SUPFAM" id="SSF52540">
    <property type="entry name" value="P-loop containing nucleoside triphosphate hydrolases"/>
    <property type="match status" value="1"/>
</dbReference>
<dbReference type="STRING" id="504832.OCA5_c12550"/>
<dbReference type="RefSeq" id="WP_012563956.1">
    <property type="nucleotide sequence ID" value="NC_011386.1"/>
</dbReference>
<proteinExistence type="predicted"/>
<dbReference type="InterPro" id="IPR027417">
    <property type="entry name" value="P-loop_NTPase"/>
</dbReference>